<proteinExistence type="predicted"/>
<evidence type="ECO:0000256" key="1">
    <source>
        <dbReference type="SAM" id="Phobius"/>
    </source>
</evidence>
<keyword evidence="1" id="KW-0812">Transmembrane</keyword>
<accession>A0A645HLH2</accession>
<reference evidence="2" key="1">
    <citation type="submission" date="2019-08" db="EMBL/GenBank/DDBJ databases">
        <authorList>
            <person name="Kucharzyk K."/>
            <person name="Murdoch R.W."/>
            <person name="Higgins S."/>
            <person name="Loffler F."/>
        </authorList>
    </citation>
    <scope>NUCLEOTIDE SEQUENCE</scope>
</reference>
<gene>
    <name evidence="2" type="ORF">SDC9_186810</name>
</gene>
<name>A0A645HLH2_9ZZZZ</name>
<sequence>MGYACIFSFAAQCNDLACHIFQRYGFIRINQNMSRRELLIHSFYQGQVILKTALHARLLYAAYGFYRCFFIAGSAYLHLSPFVHGNHSKNRR</sequence>
<dbReference type="EMBL" id="VSSQ01095003">
    <property type="protein sequence ID" value="MPN39282.1"/>
    <property type="molecule type" value="Genomic_DNA"/>
</dbReference>
<organism evidence="2">
    <name type="scientific">bioreactor metagenome</name>
    <dbReference type="NCBI Taxonomy" id="1076179"/>
    <lineage>
        <taxon>unclassified sequences</taxon>
        <taxon>metagenomes</taxon>
        <taxon>ecological metagenomes</taxon>
    </lineage>
</organism>
<keyword evidence="1" id="KW-0472">Membrane</keyword>
<dbReference type="AlphaFoldDB" id="A0A645HLH2"/>
<evidence type="ECO:0000313" key="2">
    <source>
        <dbReference type="EMBL" id="MPN39282.1"/>
    </source>
</evidence>
<protein>
    <submittedName>
        <fullName evidence="2">Uncharacterized protein</fullName>
    </submittedName>
</protein>
<keyword evidence="1" id="KW-1133">Transmembrane helix</keyword>
<comment type="caution">
    <text evidence="2">The sequence shown here is derived from an EMBL/GenBank/DDBJ whole genome shotgun (WGS) entry which is preliminary data.</text>
</comment>
<feature type="transmembrane region" description="Helical" evidence="1">
    <location>
        <begin position="58"/>
        <end position="79"/>
    </location>
</feature>